<keyword evidence="1" id="KW-0472">Membrane</keyword>
<evidence type="ECO:0008006" key="4">
    <source>
        <dbReference type="Google" id="ProtNLM"/>
    </source>
</evidence>
<proteinExistence type="predicted"/>
<keyword evidence="1" id="KW-0812">Transmembrane</keyword>
<sequence>MTALEVLAAVGRRWYILLVVVLAAAALGFSMYRDSGSYFTRTSVTFTLPARSTLLPDSGNNDSSVIAFAGAIATTVNLGQPVVTYSSADAPYYGAGVREGVAVSLLNTGNQWTASFPSAMIDVQIVGRTSEWVTMRQQELLAEILQLTEAEQTAARPGDRITAQVEPLSTQVQQIAPSRTTQLVAFGALGLAALIAGTWLSVAVDRMVRRGRKARARQRMLRSAAPAVREVTA</sequence>
<protein>
    <recommendedName>
        <fullName evidence="4">Polysaccharide chain length determinant N-terminal domain-containing protein</fullName>
    </recommendedName>
</protein>
<feature type="transmembrane region" description="Helical" evidence="1">
    <location>
        <begin position="183"/>
        <end position="204"/>
    </location>
</feature>
<feature type="transmembrane region" description="Helical" evidence="1">
    <location>
        <begin position="14"/>
        <end position="32"/>
    </location>
</feature>
<dbReference type="RefSeq" id="WP_397557034.1">
    <property type="nucleotide sequence ID" value="NZ_JBIQWL010000005.1"/>
</dbReference>
<evidence type="ECO:0000313" key="3">
    <source>
        <dbReference type="Proteomes" id="UP001610861"/>
    </source>
</evidence>
<accession>A0ABW7QDS1</accession>
<evidence type="ECO:0000313" key="2">
    <source>
        <dbReference type="EMBL" id="MFH8251579.1"/>
    </source>
</evidence>
<organism evidence="2 3">
    <name type="scientific">Microbacterium alkaliflavum</name>
    <dbReference type="NCBI Taxonomy" id="3248839"/>
    <lineage>
        <taxon>Bacteria</taxon>
        <taxon>Bacillati</taxon>
        <taxon>Actinomycetota</taxon>
        <taxon>Actinomycetes</taxon>
        <taxon>Micrococcales</taxon>
        <taxon>Microbacteriaceae</taxon>
        <taxon>Microbacterium</taxon>
    </lineage>
</organism>
<name>A0ABW7QDS1_9MICO</name>
<keyword evidence="3" id="KW-1185">Reference proteome</keyword>
<reference evidence="2 3" key="1">
    <citation type="submission" date="2024-09" db="EMBL/GenBank/DDBJ databases">
        <authorList>
            <person name="Pan X."/>
        </authorList>
    </citation>
    <scope>NUCLEOTIDE SEQUENCE [LARGE SCALE GENOMIC DNA]</scope>
    <source>
        <strain evidence="2 3">B2969</strain>
    </source>
</reference>
<dbReference type="Proteomes" id="UP001610861">
    <property type="component" value="Unassembled WGS sequence"/>
</dbReference>
<comment type="caution">
    <text evidence="2">The sequence shown here is derived from an EMBL/GenBank/DDBJ whole genome shotgun (WGS) entry which is preliminary data.</text>
</comment>
<dbReference type="EMBL" id="JBIQWL010000005">
    <property type="protein sequence ID" value="MFH8251579.1"/>
    <property type="molecule type" value="Genomic_DNA"/>
</dbReference>
<evidence type="ECO:0000256" key="1">
    <source>
        <dbReference type="SAM" id="Phobius"/>
    </source>
</evidence>
<keyword evidence="1" id="KW-1133">Transmembrane helix</keyword>
<gene>
    <name evidence="2" type="ORF">ACH3VR_14515</name>
</gene>